<dbReference type="EMBL" id="CAJOBJ010005588">
    <property type="protein sequence ID" value="CAF4036129.1"/>
    <property type="molecule type" value="Genomic_DNA"/>
</dbReference>
<evidence type="ECO:0000313" key="4">
    <source>
        <dbReference type="EMBL" id="CAF2026572.1"/>
    </source>
</evidence>
<evidence type="ECO:0000313" key="8">
    <source>
        <dbReference type="EMBL" id="CAF4036129.1"/>
    </source>
</evidence>
<accession>A0A816QF68</accession>
<proteinExistence type="predicted"/>
<feature type="transmembrane region" description="Helical" evidence="1">
    <location>
        <begin position="61"/>
        <end position="82"/>
    </location>
</feature>
<evidence type="ECO:0000313" key="11">
    <source>
        <dbReference type="Proteomes" id="UP000663856"/>
    </source>
</evidence>
<dbReference type="EMBL" id="CAJOBF010004902">
    <property type="protein sequence ID" value="CAF4156859.1"/>
    <property type="molecule type" value="Genomic_DNA"/>
</dbReference>
<reference evidence="5" key="1">
    <citation type="submission" date="2021-02" db="EMBL/GenBank/DDBJ databases">
        <authorList>
            <person name="Nowell W R."/>
        </authorList>
    </citation>
    <scope>NUCLEOTIDE SEQUENCE</scope>
</reference>
<dbReference type="EMBL" id="CAJNRF010004441">
    <property type="protein sequence ID" value="CAF2059704.1"/>
    <property type="molecule type" value="Genomic_DNA"/>
</dbReference>
<dbReference type="Proteomes" id="UP000663887">
    <property type="component" value="Unassembled WGS sequence"/>
</dbReference>
<dbReference type="Proteomes" id="UP000663834">
    <property type="component" value="Unassembled WGS sequence"/>
</dbReference>
<evidence type="ECO:0000313" key="10">
    <source>
        <dbReference type="EMBL" id="CAF4273635.1"/>
    </source>
</evidence>
<dbReference type="EMBL" id="CAJOBG010009788">
    <property type="protein sequence ID" value="CAF4273635.1"/>
    <property type="molecule type" value="Genomic_DNA"/>
</dbReference>
<gene>
    <name evidence="7" type="ORF">BYL167_LOCUS13509</name>
    <name evidence="2" type="ORF">CJN711_LOCUS8847</name>
    <name evidence="8" type="ORF">GIL414_LOCUS13655</name>
    <name evidence="3" type="ORF">KQP761_LOCUS6494</name>
    <name evidence="4" type="ORF">MBJ925_LOCUS9561</name>
    <name evidence="10" type="ORF">OVN521_LOCUS30235</name>
    <name evidence="9" type="ORF">UXM345_LOCUS25454</name>
    <name evidence="5" type="ORF">WKI299_LOCUS11879</name>
    <name evidence="6" type="ORF">XDN619_LOCUS29783</name>
</gene>
<dbReference type="OrthoDB" id="10043110at2759"/>
<evidence type="ECO:0000313" key="3">
    <source>
        <dbReference type="EMBL" id="CAF1335998.1"/>
    </source>
</evidence>
<organism evidence="5 11">
    <name type="scientific">Rotaria magnacalcarata</name>
    <dbReference type="NCBI Taxonomy" id="392030"/>
    <lineage>
        <taxon>Eukaryota</taxon>
        <taxon>Metazoa</taxon>
        <taxon>Spiralia</taxon>
        <taxon>Gnathifera</taxon>
        <taxon>Rotifera</taxon>
        <taxon>Eurotatoria</taxon>
        <taxon>Bdelloidea</taxon>
        <taxon>Philodinida</taxon>
        <taxon>Philodinidae</taxon>
        <taxon>Rotaria</taxon>
    </lineage>
</organism>
<keyword evidence="1" id="KW-0812">Transmembrane</keyword>
<dbReference type="Proteomes" id="UP000663866">
    <property type="component" value="Unassembled WGS sequence"/>
</dbReference>
<sequence>MALSYHHRFISKIRSLFSIVHKTYDPFGDKIIEHFRSNPYYPFTHTQSFTFEYQYRRWSTIYFLIIIQILILALGLYSYYSFHIDDYWISGSEFLLLFTFGLLTIFVCLNLIENLKQTRIVLSPLDFHVSIYINNTLKQQCSLDRVYICLHQIESYNILLYHLVFIIEDIDFIKITDYFHYKFQLRQIGKCLAQNLYISYLESQNWIGIFPKYKKLKNYIHKQQQTVNPYHNIDDISNVENNNYNRKRKIQQHTIIDL</sequence>
<keyword evidence="1" id="KW-1133">Transmembrane helix</keyword>
<comment type="caution">
    <text evidence="5">The sequence shown here is derived from an EMBL/GenBank/DDBJ whole genome shotgun (WGS) entry which is preliminary data.</text>
</comment>
<dbReference type="Proteomes" id="UP000663824">
    <property type="component" value="Unassembled WGS sequence"/>
</dbReference>
<evidence type="ECO:0000313" key="6">
    <source>
        <dbReference type="EMBL" id="CAF2156822.1"/>
    </source>
</evidence>
<dbReference type="EMBL" id="CAJNRE010003607">
    <property type="protein sequence ID" value="CAF2026572.1"/>
    <property type="molecule type" value="Genomic_DNA"/>
</dbReference>
<evidence type="ECO:0000313" key="9">
    <source>
        <dbReference type="EMBL" id="CAF4156859.1"/>
    </source>
</evidence>
<dbReference type="AlphaFoldDB" id="A0A816QF68"/>
<keyword evidence="12" id="KW-1185">Reference proteome</keyword>
<evidence type="ECO:0000313" key="2">
    <source>
        <dbReference type="EMBL" id="CAF1136900.1"/>
    </source>
</evidence>
<feature type="transmembrane region" description="Helical" evidence="1">
    <location>
        <begin position="94"/>
        <end position="112"/>
    </location>
</feature>
<dbReference type="Proteomes" id="UP000663856">
    <property type="component" value="Unassembled WGS sequence"/>
</dbReference>
<evidence type="ECO:0000313" key="5">
    <source>
        <dbReference type="EMBL" id="CAF2059704.1"/>
    </source>
</evidence>
<protein>
    <submittedName>
        <fullName evidence="5">Uncharacterized protein</fullName>
    </submittedName>
</protein>
<dbReference type="EMBL" id="CAJNRG010014643">
    <property type="protein sequence ID" value="CAF2156822.1"/>
    <property type="molecule type" value="Genomic_DNA"/>
</dbReference>
<dbReference type="EMBL" id="CAJNOV010003278">
    <property type="protein sequence ID" value="CAF1136900.1"/>
    <property type="molecule type" value="Genomic_DNA"/>
</dbReference>
<evidence type="ECO:0000313" key="12">
    <source>
        <dbReference type="Proteomes" id="UP000663866"/>
    </source>
</evidence>
<keyword evidence="1" id="KW-0472">Membrane</keyword>
<dbReference type="Proteomes" id="UP000681967">
    <property type="component" value="Unassembled WGS sequence"/>
</dbReference>
<dbReference type="Proteomes" id="UP000663855">
    <property type="component" value="Unassembled WGS sequence"/>
</dbReference>
<dbReference type="Pfam" id="PF15158">
    <property type="entry name" value="TMEM249"/>
    <property type="match status" value="1"/>
</dbReference>
<evidence type="ECO:0000256" key="1">
    <source>
        <dbReference type="SAM" id="Phobius"/>
    </source>
</evidence>
<dbReference type="EMBL" id="CAJOBH010004648">
    <property type="protein sequence ID" value="CAF3997674.1"/>
    <property type="molecule type" value="Genomic_DNA"/>
</dbReference>
<name>A0A816QF68_9BILA</name>
<dbReference type="EMBL" id="CAJNOW010001915">
    <property type="protein sequence ID" value="CAF1335998.1"/>
    <property type="molecule type" value="Genomic_DNA"/>
</dbReference>
<dbReference type="Proteomes" id="UP000663842">
    <property type="component" value="Unassembled WGS sequence"/>
</dbReference>
<evidence type="ECO:0000313" key="7">
    <source>
        <dbReference type="EMBL" id="CAF3997674.1"/>
    </source>
</evidence>
<dbReference type="Proteomes" id="UP000681720">
    <property type="component" value="Unassembled WGS sequence"/>
</dbReference>
<dbReference type="InterPro" id="IPR027861">
    <property type="entry name" value="TMEM249"/>
</dbReference>